<name>A0A8S4NZ01_OWEFU</name>
<evidence type="ECO:0000313" key="4">
    <source>
        <dbReference type="EMBL" id="CAH1785877.1"/>
    </source>
</evidence>
<dbReference type="InterPro" id="IPR036056">
    <property type="entry name" value="Fibrinogen-like_C"/>
</dbReference>
<keyword evidence="5" id="KW-1185">Reference proteome</keyword>
<feature type="compositionally biased region" description="Basic and acidic residues" evidence="1">
    <location>
        <begin position="17"/>
        <end position="30"/>
    </location>
</feature>
<dbReference type="OrthoDB" id="6275059at2759"/>
<dbReference type="InterPro" id="IPR014716">
    <property type="entry name" value="Fibrinogen_a/b/g_C_1"/>
</dbReference>
<dbReference type="Pfam" id="PF00147">
    <property type="entry name" value="Fibrinogen_C"/>
    <property type="match status" value="1"/>
</dbReference>
<proteinExistence type="predicted"/>
<evidence type="ECO:0000256" key="1">
    <source>
        <dbReference type="SAM" id="MobiDB-lite"/>
    </source>
</evidence>
<dbReference type="PROSITE" id="PS51406">
    <property type="entry name" value="FIBRINOGEN_C_2"/>
    <property type="match status" value="1"/>
</dbReference>
<feature type="non-terminal residue" evidence="4">
    <location>
        <position position="332"/>
    </location>
</feature>
<dbReference type="EMBL" id="CAIIXF020000006">
    <property type="protein sequence ID" value="CAH1785877.1"/>
    <property type="molecule type" value="Genomic_DNA"/>
</dbReference>
<dbReference type="SUPFAM" id="SSF56496">
    <property type="entry name" value="Fibrinogen C-terminal domain-like"/>
    <property type="match status" value="1"/>
</dbReference>
<keyword evidence="2" id="KW-0812">Transmembrane</keyword>
<dbReference type="PANTHER" id="PTHR19143">
    <property type="entry name" value="FIBRINOGEN/TENASCIN/ANGIOPOEITIN"/>
    <property type="match status" value="1"/>
</dbReference>
<dbReference type="Gene3D" id="3.90.215.10">
    <property type="entry name" value="Gamma Fibrinogen, chain A, domain 1"/>
    <property type="match status" value="1"/>
</dbReference>
<sequence length="332" mass="36858">MSALPKKPNTPLPPTPDDEHYLNFEEDHTQKKASKARSEGSNTENYEALSERKPAASNNATFVNLPKQPEKESFFMKYKWKIIISGEACIILLVLCLIIGLAIGGNFQDKTAALKDVLCDKVASNQEVVEDVTGNKTTSKPEDGNICDISGGTPCSADCTGLDSLVILQAKDNHPFLAMCEDGWLILMHRFDGSVNFGQPVGTWYAYKNGFGSVLGEHFIGMDNLVSVLKQKRYKVRFELTSWANETRYAEYEEFDISDEADRYRLEIGGYTESSTAGDSMSYSNHHIFSTSINMDLGGIHQHTILAKAIKVASQENIVKQNHVVVQAIAYR</sequence>
<feature type="transmembrane region" description="Helical" evidence="2">
    <location>
        <begin position="82"/>
        <end position="103"/>
    </location>
</feature>
<feature type="domain" description="Fibrinogen C-terminal" evidence="3">
    <location>
        <begin position="150"/>
        <end position="291"/>
    </location>
</feature>
<dbReference type="InterPro" id="IPR002181">
    <property type="entry name" value="Fibrinogen_a/b/g_C_dom"/>
</dbReference>
<evidence type="ECO:0000313" key="5">
    <source>
        <dbReference type="Proteomes" id="UP000749559"/>
    </source>
</evidence>
<keyword evidence="2" id="KW-0472">Membrane</keyword>
<evidence type="ECO:0000259" key="3">
    <source>
        <dbReference type="PROSITE" id="PS51406"/>
    </source>
</evidence>
<keyword evidence="2" id="KW-1133">Transmembrane helix</keyword>
<accession>A0A8S4NZ01</accession>
<reference evidence="4" key="1">
    <citation type="submission" date="2022-03" db="EMBL/GenBank/DDBJ databases">
        <authorList>
            <person name="Martin C."/>
        </authorList>
    </citation>
    <scope>NUCLEOTIDE SEQUENCE</scope>
</reference>
<dbReference type="AlphaFoldDB" id="A0A8S4NZ01"/>
<dbReference type="GO" id="GO:0005615">
    <property type="term" value="C:extracellular space"/>
    <property type="evidence" value="ECO:0007669"/>
    <property type="project" value="TreeGrafter"/>
</dbReference>
<dbReference type="Proteomes" id="UP000749559">
    <property type="component" value="Unassembled WGS sequence"/>
</dbReference>
<comment type="caution">
    <text evidence="4">The sequence shown here is derived from an EMBL/GenBank/DDBJ whole genome shotgun (WGS) entry which is preliminary data.</text>
</comment>
<organism evidence="4 5">
    <name type="scientific">Owenia fusiformis</name>
    <name type="common">Polychaete worm</name>
    <dbReference type="NCBI Taxonomy" id="6347"/>
    <lineage>
        <taxon>Eukaryota</taxon>
        <taxon>Metazoa</taxon>
        <taxon>Spiralia</taxon>
        <taxon>Lophotrochozoa</taxon>
        <taxon>Annelida</taxon>
        <taxon>Polychaeta</taxon>
        <taxon>Sedentaria</taxon>
        <taxon>Canalipalpata</taxon>
        <taxon>Sabellida</taxon>
        <taxon>Oweniida</taxon>
        <taxon>Oweniidae</taxon>
        <taxon>Owenia</taxon>
    </lineage>
</organism>
<protein>
    <recommendedName>
        <fullName evidence="3">Fibrinogen C-terminal domain-containing protein</fullName>
    </recommendedName>
</protein>
<evidence type="ECO:0000256" key="2">
    <source>
        <dbReference type="SAM" id="Phobius"/>
    </source>
</evidence>
<gene>
    <name evidence="4" type="ORF">OFUS_LOCUS11880</name>
</gene>
<dbReference type="SMART" id="SM00186">
    <property type="entry name" value="FBG"/>
    <property type="match status" value="1"/>
</dbReference>
<dbReference type="InterPro" id="IPR050373">
    <property type="entry name" value="Fibrinogen_C-term_domain"/>
</dbReference>
<feature type="region of interest" description="Disordered" evidence="1">
    <location>
        <begin position="1"/>
        <end position="53"/>
    </location>
</feature>